<comment type="caution">
    <text evidence="3">The sequence shown here is derived from an EMBL/GenBank/DDBJ whole genome shotgun (WGS) entry which is preliminary data.</text>
</comment>
<gene>
    <name evidence="3" type="ORF">ACFO5R_18725</name>
</gene>
<dbReference type="RefSeq" id="WP_250142010.1">
    <property type="nucleotide sequence ID" value="NZ_JALIQP010000005.1"/>
</dbReference>
<accession>A0ABD5PTK7</accession>
<evidence type="ECO:0000256" key="2">
    <source>
        <dbReference type="SAM" id="MobiDB-lite"/>
    </source>
</evidence>
<feature type="compositionally biased region" description="Acidic residues" evidence="2">
    <location>
        <begin position="235"/>
        <end position="261"/>
    </location>
</feature>
<reference evidence="3 4" key="1">
    <citation type="journal article" date="2019" name="Int. J. Syst. Evol. Microbiol.">
        <title>The Global Catalogue of Microorganisms (GCM) 10K type strain sequencing project: providing services to taxonomists for standard genome sequencing and annotation.</title>
        <authorList>
            <consortium name="The Broad Institute Genomics Platform"/>
            <consortium name="The Broad Institute Genome Sequencing Center for Infectious Disease"/>
            <person name="Wu L."/>
            <person name="Ma J."/>
        </authorList>
    </citation>
    <scope>NUCLEOTIDE SEQUENCE [LARGE SCALE GENOMIC DNA]</scope>
    <source>
        <strain evidence="3 4">WLHS5</strain>
    </source>
</reference>
<dbReference type="AlphaFoldDB" id="A0ABD5PTK7"/>
<protein>
    <submittedName>
        <fullName evidence="3">Uncharacterized protein</fullName>
    </submittedName>
</protein>
<keyword evidence="1" id="KW-0175">Coiled coil</keyword>
<feature type="coiled-coil region" evidence="1">
    <location>
        <begin position="80"/>
        <end position="114"/>
    </location>
</feature>
<keyword evidence="4" id="KW-1185">Reference proteome</keyword>
<dbReference type="EMBL" id="JBHSFA010000009">
    <property type="protein sequence ID" value="MFC4543966.1"/>
    <property type="molecule type" value="Genomic_DNA"/>
</dbReference>
<name>A0ABD5PTK7_9EURY</name>
<evidence type="ECO:0000313" key="4">
    <source>
        <dbReference type="Proteomes" id="UP001595898"/>
    </source>
</evidence>
<proteinExistence type="predicted"/>
<dbReference type="Proteomes" id="UP001595898">
    <property type="component" value="Unassembled WGS sequence"/>
</dbReference>
<organism evidence="3 4">
    <name type="scientific">Halosolutus amylolyticus</name>
    <dbReference type="NCBI Taxonomy" id="2932267"/>
    <lineage>
        <taxon>Archaea</taxon>
        <taxon>Methanobacteriati</taxon>
        <taxon>Methanobacteriota</taxon>
        <taxon>Stenosarchaea group</taxon>
        <taxon>Halobacteria</taxon>
        <taxon>Halobacteriales</taxon>
        <taxon>Natrialbaceae</taxon>
        <taxon>Halosolutus</taxon>
    </lineage>
</organism>
<sequence>MSSRRAVALLVLATVVGLTIAPIGSGAVVGSITETDTADETASNTTVSTFMQASTADAENTVDEGMFEARYEAADDERKAAVVAERTDALEAKLAALEDERQTLRDQRDDLSNGQYRARMAKLTVEIAGLERSIEQTSPRAAEAGVDEKRLETLQQNASDLVGPEVAEMARGMPGTDRVPGQGPPDDRGAGSPTGNDQSSQENPGNGEPPGQTGDTGKDGSGGSPPDDTPGSNQDDGEEAESGTENDDRDQPENDGDGNAD</sequence>
<feature type="compositionally biased region" description="Polar residues" evidence="2">
    <location>
        <begin position="193"/>
        <end position="204"/>
    </location>
</feature>
<evidence type="ECO:0000313" key="3">
    <source>
        <dbReference type="EMBL" id="MFC4543966.1"/>
    </source>
</evidence>
<feature type="region of interest" description="Disordered" evidence="2">
    <location>
        <begin position="136"/>
        <end position="261"/>
    </location>
</feature>
<evidence type="ECO:0000256" key="1">
    <source>
        <dbReference type="SAM" id="Coils"/>
    </source>
</evidence>